<evidence type="ECO:0000313" key="1">
    <source>
        <dbReference type="EMBL" id="SMD44035.1"/>
    </source>
</evidence>
<dbReference type="RefSeq" id="WP_084120871.1">
    <property type="nucleotide sequence ID" value="NZ_LT838813.1"/>
</dbReference>
<dbReference type="Proteomes" id="UP000192333">
    <property type="component" value="Chromosome I"/>
</dbReference>
<proteinExistence type="predicted"/>
<evidence type="ECO:0000313" key="2">
    <source>
        <dbReference type="Proteomes" id="UP000192333"/>
    </source>
</evidence>
<dbReference type="EMBL" id="LT838813">
    <property type="protein sequence ID" value="SMD44035.1"/>
    <property type="molecule type" value="Genomic_DNA"/>
</dbReference>
<accession>A0A1W2H521</accession>
<sequence length="185" mass="22132">MTVEYFDLKLFEDKELFEKIKAQSDLYTRLFQLIADEFPQEMIMTKHHESKGSKISMGYRLENCPYQVLDMVRDFDENKGWNIRLLNWWGHGLYLFVLYGKSTFEKMKSSIQRLDNSYQISNQPSPWEYKKIVDGGINIASISNTNNPSLSRYFQVFKKIETDPDFEKTYSILKKEIRFIFDNHF</sequence>
<keyword evidence="2" id="KW-1185">Reference proteome</keyword>
<gene>
    <name evidence="1" type="ORF">SAMN00777080_2650</name>
</gene>
<protein>
    <submittedName>
        <fullName evidence="1">Uncharacterized protein</fullName>
    </submittedName>
</protein>
<organism evidence="1 2">
    <name type="scientific">Aquiflexum balticum DSM 16537</name>
    <dbReference type="NCBI Taxonomy" id="758820"/>
    <lineage>
        <taxon>Bacteria</taxon>
        <taxon>Pseudomonadati</taxon>
        <taxon>Bacteroidota</taxon>
        <taxon>Cytophagia</taxon>
        <taxon>Cytophagales</taxon>
        <taxon>Cyclobacteriaceae</taxon>
        <taxon>Aquiflexum</taxon>
    </lineage>
</organism>
<dbReference type="STRING" id="758820.SAMN00777080_2650"/>
<dbReference type="OrthoDB" id="2575320at2"/>
<name>A0A1W2H521_9BACT</name>
<dbReference type="AlphaFoldDB" id="A0A1W2H521"/>
<reference evidence="2" key="1">
    <citation type="submission" date="2017-04" db="EMBL/GenBank/DDBJ databases">
        <authorList>
            <person name="Varghese N."/>
            <person name="Submissions S."/>
        </authorList>
    </citation>
    <scope>NUCLEOTIDE SEQUENCE [LARGE SCALE GENOMIC DNA]</scope>
    <source>
        <strain evidence="2">DSM 16537</strain>
    </source>
</reference>